<reference evidence="6 7" key="1">
    <citation type="journal article" date="2008" name="J. Bacteriol.">
        <title>Genome of the actinomycete plant pathogen Clavibacter michiganensis subsp. sepedonicus suggests recent niche adaptation.</title>
        <authorList>
            <person name="Bentley S.D."/>
            <person name="Corton C."/>
            <person name="Brown S.E."/>
            <person name="Barron A."/>
            <person name="Clark L."/>
            <person name="Doggett J."/>
            <person name="Harris B."/>
            <person name="Ormond D."/>
            <person name="Quail M.A."/>
            <person name="May G."/>
            <person name="Francis D."/>
            <person name="Knudson D."/>
            <person name="Parkhill J."/>
            <person name="Ishimaru C.A."/>
        </authorList>
    </citation>
    <scope>NUCLEOTIDE SEQUENCE [LARGE SCALE GENOMIC DNA]</scope>
    <source>
        <strain evidence="7">ATCC 33113 / DSM 20744 / JCM 9667 / LMG 2889 / ICMP 2535 / C-1</strain>
    </source>
</reference>
<dbReference type="GO" id="GO:0005829">
    <property type="term" value="C:cytosol"/>
    <property type="evidence" value="ECO:0007669"/>
    <property type="project" value="TreeGrafter"/>
</dbReference>
<evidence type="ECO:0000259" key="5">
    <source>
        <dbReference type="Pfam" id="PF13657"/>
    </source>
</evidence>
<feature type="domain" description="HipA-like C-terminal" evidence="4">
    <location>
        <begin position="142"/>
        <end position="380"/>
    </location>
</feature>
<gene>
    <name evidence="6" type="ordered locus">CMS2717</name>
</gene>
<evidence type="ECO:0000313" key="6">
    <source>
        <dbReference type="EMBL" id="CAQ02789.1"/>
    </source>
</evidence>
<dbReference type="GO" id="GO:0004674">
    <property type="term" value="F:protein serine/threonine kinase activity"/>
    <property type="evidence" value="ECO:0007669"/>
    <property type="project" value="TreeGrafter"/>
</dbReference>
<feature type="domain" description="HipA N-terminal subdomain 1" evidence="5">
    <location>
        <begin position="45"/>
        <end position="98"/>
    </location>
</feature>
<sequence>MVRFHGAEIGRVERGGRLERIRLFIGPDGGPADVRLTEAFATLPEAEVRTDLASNLFGGYAPEGNQRRALAERHSFDPRDLYATLEQFGSSIAGAVTFHSEADPPVSPPSYESLSASDLGRLLRRAVKDGDLAVRDDSRSMIQGFQPKVLLTRFAEDGPWLQPHGGSHSTHIVKPQLPSRPSAIHDEHYSHQLARELGLASFRSSIGRAGAATYLAIERFDRRVSGEAVELVHQEDLAQALSLDWVDDQAKFQDPRDPASARRPSAMRIAEAAASLDEDAVELWIRQLTFRILIGDNDGHAKNVGIIHLPGRDTLSDIYDAVPNLYQPGRIDWNLALAVDGEFDHRRMSVERIVREADSWRVTSRRRIDAVVQDAIERFARTLDATEVPRETTPGMRAGLEWNVTRLLAGQEIGQPRGM</sequence>
<dbReference type="EMBL" id="AM849034">
    <property type="protein sequence ID" value="CAQ02789.1"/>
    <property type="molecule type" value="Genomic_DNA"/>
</dbReference>
<keyword evidence="2" id="KW-0808">Transferase</keyword>
<comment type="similarity">
    <text evidence="1">Belongs to the HipA Ser/Thr kinase family.</text>
</comment>
<dbReference type="PANTHER" id="PTHR37419">
    <property type="entry name" value="SERINE/THREONINE-PROTEIN KINASE TOXIN HIPA"/>
    <property type="match status" value="1"/>
</dbReference>
<dbReference type="InterPro" id="IPR012893">
    <property type="entry name" value="HipA-like_C"/>
</dbReference>
<accession>B0RAU2</accession>
<name>B0RAU2_CLASE</name>
<proteinExistence type="inferred from homology"/>
<evidence type="ECO:0000313" key="7">
    <source>
        <dbReference type="Proteomes" id="UP000001318"/>
    </source>
</evidence>
<dbReference type="Pfam" id="PF13657">
    <property type="entry name" value="Couple_hipA"/>
    <property type="match status" value="1"/>
</dbReference>
<evidence type="ECO:0000256" key="2">
    <source>
        <dbReference type="ARBA" id="ARBA00022679"/>
    </source>
</evidence>
<evidence type="ECO:0000256" key="1">
    <source>
        <dbReference type="ARBA" id="ARBA00010164"/>
    </source>
</evidence>
<organism evidence="6 7">
    <name type="scientific">Clavibacter sepedonicus</name>
    <name type="common">Clavibacter michiganensis subsp. sepedonicus</name>
    <dbReference type="NCBI Taxonomy" id="31964"/>
    <lineage>
        <taxon>Bacteria</taxon>
        <taxon>Bacillati</taxon>
        <taxon>Actinomycetota</taxon>
        <taxon>Actinomycetes</taxon>
        <taxon>Micrococcales</taxon>
        <taxon>Microbacteriaceae</taxon>
        <taxon>Clavibacter</taxon>
    </lineage>
</organism>
<dbReference type="HOGENOM" id="CLU_030167_1_0_11"/>
<dbReference type="Proteomes" id="UP000001318">
    <property type="component" value="Chromosome"/>
</dbReference>
<keyword evidence="3" id="KW-0418">Kinase</keyword>
<protein>
    <recommendedName>
        <fullName evidence="8">Type II toxin-antitoxin system HipA family toxin</fullName>
    </recommendedName>
</protein>
<keyword evidence="7" id="KW-1185">Reference proteome</keyword>
<dbReference type="InterPro" id="IPR052028">
    <property type="entry name" value="HipA_Ser/Thr_kinase"/>
</dbReference>
<dbReference type="eggNOG" id="COG3550">
    <property type="taxonomic scope" value="Bacteria"/>
</dbReference>
<evidence type="ECO:0000259" key="4">
    <source>
        <dbReference type="Pfam" id="PF07804"/>
    </source>
</evidence>
<dbReference type="STRING" id="31964.CMS2717"/>
<evidence type="ECO:0000256" key="3">
    <source>
        <dbReference type="ARBA" id="ARBA00022777"/>
    </source>
</evidence>
<dbReference type="InterPro" id="IPR017508">
    <property type="entry name" value="HipA_N1"/>
</dbReference>
<dbReference type="AlphaFoldDB" id="B0RAU2"/>
<dbReference type="PANTHER" id="PTHR37419:SF1">
    <property type="entry name" value="SERINE_THREONINE-PROTEIN KINASE TOXIN HIPA"/>
    <property type="match status" value="1"/>
</dbReference>
<evidence type="ECO:0008006" key="8">
    <source>
        <dbReference type="Google" id="ProtNLM"/>
    </source>
</evidence>
<dbReference type="Pfam" id="PF07804">
    <property type="entry name" value="HipA_C"/>
    <property type="match status" value="1"/>
</dbReference>
<dbReference type="KEGG" id="cms:CMS2717"/>